<sequence>MAFASLFTLLDDITAVLDDVATMTKVAMKKTAGVVGDDLALNANQVTGVSAERELPIIWSVFKGSMLNKLILVPLSLLLSAFIPWLIVPLLMIGGAYLCFEGVEKLLHKFLHNNDGDEHATKVINENDKIRGAVRTDFILSAEIIILSLGVVADEPLVIQALVMSLIAVGMTVFVYGLVAGIVRLDDIGFWFIGKASNVAQSFGRGLIAFVPWFMRVLSFVGTLAMFLVGGGIIAHNLPFVHHLLEQYHLVNGILGQVATLVIGIIAGAIVCAIVLPLIKVFGKNKTTH</sequence>
<keyword evidence="1" id="KW-0472">Membrane</keyword>
<evidence type="ECO:0000313" key="3">
    <source>
        <dbReference type="Proteomes" id="UP000295763"/>
    </source>
</evidence>
<dbReference type="PANTHER" id="PTHR30503">
    <property type="entry name" value="INNER MEMBRANE PROTEIN YEDI"/>
    <property type="match status" value="1"/>
</dbReference>
<dbReference type="PANTHER" id="PTHR30503:SF3">
    <property type="entry name" value="INNER MEMBRANE PROTEIN YEDI"/>
    <property type="match status" value="1"/>
</dbReference>
<evidence type="ECO:0008006" key="4">
    <source>
        <dbReference type="Google" id="ProtNLM"/>
    </source>
</evidence>
<accession>A0A4R2SWF7</accession>
<keyword evidence="1" id="KW-1133">Transmembrane helix</keyword>
<dbReference type="AlphaFoldDB" id="A0A4R2SWF7"/>
<name>A0A4R2SWF7_9PAST</name>
<organism evidence="2 3">
    <name type="scientific">Cricetibacter osteomyelitidis</name>
    <dbReference type="NCBI Taxonomy" id="1521931"/>
    <lineage>
        <taxon>Bacteria</taxon>
        <taxon>Pseudomonadati</taxon>
        <taxon>Pseudomonadota</taxon>
        <taxon>Gammaproteobacteria</taxon>
        <taxon>Pasteurellales</taxon>
        <taxon>Pasteurellaceae</taxon>
        <taxon>Cricetibacter</taxon>
    </lineage>
</organism>
<feature type="transmembrane region" description="Helical" evidence="1">
    <location>
        <begin position="206"/>
        <end position="234"/>
    </location>
</feature>
<dbReference type="Proteomes" id="UP000295763">
    <property type="component" value="Unassembled WGS sequence"/>
</dbReference>
<dbReference type="InterPro" id="IPR008526">
    <property type="entry name" value="YedI"/>
</dbReference>
<evidence type="ECO:0000313" key="2">
    <source>
        <dbReference type="EMBL" id="TCP93211.1"/>
    </source>
</evidence>
<comment type="caution">
    <text evidence="2">The sequence shown here is derived from an EMBL/GenBank/DDBJ whole genome shotgun (WGS) entry which is preliminary data.</text>
</comment>
<feature type="transmembrane region" description="Helical" evidence="1">
    <location>
        <begin position="159"/>
        <end position="185"/>
    </location>
</feature>
<gene>
    <name evidence="2" type="ORF">EDC44_12311</name>
</gene>
<keyword evidence="1" id="KW-0812">Transmembrane</keyword>
<keyword evidence="3" id="KW-1185">Reference proteome</keyword>
<dbReference type="RefSeq" id="WP_131978106.1">
    <property type="nucleotide sequence ID" value="NZ_SLYB01000023.1"/>
</dbReference>
<proteinExistence type="predicted"/>
<dbReference type="EMBL" id="SLYB01000023">
    <property type="protein sequence ID" value="TCP93211.1"/>
    <property type="molecule type" value="Genomic_DNA"/>
</dbReference>
<dbReference type="GO" id="GO:0005886">
    <property type="term" value="C:plasma membrane"/>
    <property type="evidence" value="ECO:0007669"/>
    <property type="project" value="TreeGrafter"/>
</dbReference>
<protein>
    <recommendedName>
        <fullName evidence="4">Inner membrane protein YedI</fullName>
    </recommendedName>
</protein>
<dbReference type="OrthoDB" id="9814178at2"/>
<reference evidence="2 3" key="1">
    <citation type="submission" date="2019-03" db="EMBL/GenBank/DDBJ databases">
        <title>Genomic Encyclopedia of Type Strains, Phase IV (KMG-IV): sequencing the most valuable type-strain genomes for metagenomic binning, comparative biology and taxonomic classification.</title>
        <authorList>
            <person name="Goeker M."/>
        </authorList>
    </citation>
    <scope>NUCLEOTIDE SEQUENCE [LARGE SCALE GENOMIC DNA]</scope>
    <source>
        <strain evidence="2 3">DSM 28404</strain>
    </source>
</reference>
<dbReference type="PIRSF" id="PIRSF016660">
    <property type="entry name" value="YedI"/>
    <property type="match status" value="1"/>
</dbReference>
<feature type="transmembrane region" description="Helical" evidence="1">
    <location>
        <begin position="254"/>
        <end position="279"/>
    </location>
</feature>
<evidence type="ECO:0000256" key="1">
    <source>
        <dbReference type="SAM" id="Phobius"/>
    </source>
</evidence>
<feature type="transmembrane region" description="Helical" evidence="1">
    <location>
        <begin position="71"/>
        <end position="100"/>
    </location>
</feature>
<dbReference type="Pfam" id="PF05661">
    <property type="entry name" value="DUF808"/>
    <property type="match status" value="1"/>
</dbReference>